<dbReference type="AlphaFoldDB" id="G0UY22"/>
<keyword evidence="6 7" id="KW-0472">Membrane</keyword>
<dbReference type="InterPro" id="IPR013657">
    <property type="entry name" value="SCL35B1-4/HUT1"/>
</dbReference>
<feature type="transmembrane region" description="Helical" evidence="7">
    <location>
        <begin position="172"/>
        <end position="195"/>
    </location>
</feature>
<dbReference type="PANTHER" id="PTHR10778">
    <property type="entry name" value="SOLUTE CARRIER FAMILY 35 MEMBER B"/>
    <property type="match status" value="1"/>
</dbReference>
<evidence type="ECO:0000256" key="2">
    <source>
        <dbReference type="ARBA" id="ARBA00022448"/>
    </source>
</evidence>
<feature type="transmembrane region" description="Helical" evidence="7">
    <location>
        <begin position="329"/>
        <end position="345"/>
    </location>
</feature>
<evidence type="ECO:0000256" key="3">
    <source>
        <dbReference type="ARBA" id="ARBA00022597"/>
    </source>
</evidence>
<feature type="transmembrane region" description="Helical" evidence="7">
    <location>
        <begin position="33"/>
        <end position="53"/>
    </location>
</feature>
<dbReference type="GO" id="GO:0005464">
    <property type="term" value="F:UDP-xylose transmembrane transporter activity"/>
    <property type="evidence" value="ECO:0007669"/>
    <property type="project" value="TreeGrafter"/>
</dbReference>
<keyword evidence="4 7" id="KW-0812">Transmembrane</keyword>
<dbReference type="GO" id="GO:0005462">
    <property type="term" value="F:UDP-N-acetylglucosamine transmembrane transporter activity"/>
    <property type="evidence" value="ECO:0007669"/>
    <property type="project" value="TreeGrafter"/>
</dbReference>
<keyword evidence="2" id="KW-0813">Transport</keyword>
<gene>
    <name evidence="8" type="ORF">TCIL3000_10_10680</name>
</gene>
<evidence type="ECO:0000313" key="8">
    <source>
        <dbReference type="EMBL" id="CCC94289.1"/>
    </source>
</evidence>
<proteinExistence type="predicted"/>
<comment type="subcellular location">
    <subcellularLocation>
        <location evidence="1">Endomembrane system</location>
        <topology evidence="1">Multi-pass membrane protein</topology>
    </subcellularLocation>
</comment>
<dbReference type="GO" id="GO:0005789">
    <property type="term" value="C:endoplasmic reticulum membrane"/>
    <property type="evidence" value="ECO:0007669"/>
    <property type="project" value="TreeGrafter"/>
</dbReference>
<dbReference type="Pfam" id="PF08449">
    <property type="entry name" value="UAA"/>
    <property type="match status" value="2"/>
</dbReference>
<dbReference type="PANTHER" id="PTHR10778:SF4">
    <property type="entry name" value="NUCLEOTIDE SUGAR TRANSPORTER SLC35B4"/>
    <property type="match status" value="1"/>
</dbReference>
<evidence type="ECO:0000256" key="4">
    <source>
        <dbReference type="ARBA" id="ARBA00022692"/>
    </source>
</evidence>
<organism evidence="8">
    <name type="scientific">Trypanosoma congolense (strain IL3000)</name>
    <dbReference type="NCBI Taxonomy" id="1068625"/>
    <lineage>
        <taxon>Eukaryota</taxon>
        <taxon>Discoba</taxon>
        <taxon>Euglenozoa</taxon>
        <taxon>Kinetoplastea</taxon>
        <taxon>Metakinetoplastina</taxon>
        <taxon>Trypanosomatida</taxon>
        <taxon>Trypanosomatidae</taxon>
        <taxon>Trypanosoma</taxon>
        <taxon>Nannomonas</taxon>
    </lineage>
</organism>
<protein>
    <submittedName>
        <fullName evidence="8">Uncharacterized protein</fullName>
    </submittedName>
</protein>
<keyword evidence="3" id="KW-0762">Sugar transport</keyword>
<name>G0UY22_TRYCI</name>
<dbReference type="VEuPathDB" id="TriTrypDB:TcIL3000_10_10680"/>
<evidence type="ECO:0000256" key="1">
    <source>
        <dbReference type="ARBA" id="ARBA00004127"/>
    </source>
</evidence>
<feature type="transmembrane region" description="Helical" evidence="7">
    <location>
        <begin position="131"/>
        <end position="149"/>
    </location>
</feature>
<feature type="transmembrane region" description="Helical" evidence="7">
    <location>
        <begin position="74"/>
        <end position="97"/>
    </location>
</feature>
<sequence>MYDALPGLCLVLGGCQANMFLLELIMAGSPNTMYALTFLQYVIVALFTLPLILAPGSPSGGFRVLSLRLRRRRLLAWHKLLVGVSAWVMSVSANLVFNMYISIPVHATFRSLPLLMNMLVGFLFMKKRYTVSQVMCGSTITLGLVLLTVEKSRRTSGASPNSGGGSQPSHEYFWWVCGIAILFFTTVLSTALSLLQEHMYDTARRREKELEAGNKRSDASVEEALAMAAPAPSPMWAEALFFSHAVGIPLFFLQPHRLLVEFASVSPDDYVNFLLNAITQFMCVMGVYVVNSQTSALTLVLILTLRKLGTFTLSVIYFEHWHHFTATEWLAMFAALGASALYPFLPKA</sequence>
<reference evidence="8" key="1">
    <citation type="journal article" date="2012" name="Proc. Natl. Acad. Sci. U.S.A.">
        <title>Antigenic diversity is generated by distinct evolutionary mechanisms in African trypanosome species.</title>
        <authorList>
            <person name="Jackson A.P."/>
            <person name="Berry A."/>
            <person name="Aslett M."/>
            <person name="Allison H.C."/>
            <person name="Burton P."/>
            <person name="Vavrova-Anderson J."/>
            <person name="Brown R."/>
            <person name="Browne H."/>
            <person name="Corton N."/>
            <person name="Hauser H."/>
            <person name="Gamble J."/>
            <person name="Gilderthorp R."/>
            <person name="Marcello L."/>
            <person name="McQuillan J."/>
            <person name="Otto T.D."/>
            <person name="Quail M.A."/>
            <person name="Sanders M.J."/>
            <person name="van Tonder A."/>
            <person name="Ginger M.L."/>
            <person name="Field M.C."/>
            <person name="Barry J.D."/>
            <person name="Hertz-Fowler C."/>
            <person name="Berriman M."/>
        </authorList>
    </citation>
    <scope>NUCLEOTIDE SEQUENCE</scope>
    <source>
        <strain evidence="8">IL3000</strain>
    </source>
</reference>
<dbReference type="GO" id="GO:0000139">
    <property type="term" value="C:Golgi membrane"/>
    <property type="evidence" value="ECO:0007669"/>
    <property type="project" value="TreeGrafter"/>
</dbReference>
<evidence type="ECO:0000256" key="5">
    <source>
        <dbReference type="ARBA" id="ARBA00022989"/>
    </source>
</evidence>
<feature type="transmembrane region" description="Helical" evidence="7">
    <location>
        <begin position="103"/>
        <end position="124"/>
    </location>
</feature>
<dbReference type="EMBL" id="HE575323">
    <property type="protein sequence ID" value="CCC94289.1"/>
    <property type="molecule type" value="Genomic_DNA"/>
</dbReference>
<evidence type="ECO:0000256" key="7">
    <source>
        <dbReference type="SAM" id="Phobius"/>
    </source>
</evidence>
<accession>G0UY22</accession>
<keyword evidence="5 7" id="KW-1133">Transmembrane helix</keyword>
<evidence type="ECO:0000256" key="6">
    <source>
        <dbReference type="ARBA" id="ARBA00023136"/>
    </source>
</evidence>